<dbReference type="EMBL" id="JARXVC010000018">
    <property type="protein sequence ID" value="MDH6284144.1"/>
    <property type="molecule type" value="Genomic_DNA"/>
</dbReference>
<protein>
    <submittedName>
        <fullName evidence="1">Uncharacterized protein</fullName>
    </submittedName>
</protein>
<proteinExistence type="predicted"/>
<gene>
    <name evidence="1" type="ORF">M2280_005396</name>
</gene>
<reference evidence="1 2" key="1">
    <citation type="submission" date="2023-04" db="EMBL/GenBank/DDBJ databases">
        <title>Forest soil microbial communities from Buena Vista Peninsula, Colon Province, Panama.</title>
        <authorList>
            <person name="Bouskill N."/>
        </authorList>
    </citation>
    <scope>NUCLEOTIDE SEQUENCE [LARGE SCALE GENOMIC DNA]</scope>
    <source>
        <strain evidence="1 2">CFH S0262</strain>
    </source>
</reference>
<accession>A0ABT6MJS3</accession>
<evidence type="ECO:0000313" key="2">
    <source>
        <dbReference type="Proteomes" id="UP001160334"/>
    </source>
</evidence>
<dbReference type="RefSeq" id="WP_280763381.1">
    <property type="nucleotide sequence ID" value="NZ_JARXVC010000018.1"/>
</dbReference>
<sequence>MQEQGGAGHAVDVRAAVGFSGARVDQAAVLELPEDQVLRVVVAERLPRAAAEDLLHGVLEADSRFGDLPHEDTCLFLRAGAGVLVDDVVVVDGVDGGHGFPPRWPMVGRTVSRRFSGEAATRA</sequence>
<dbReference type="Proteomes" id="UP001160334">
    <property type="component" value="Unassembled WGS sequence"/>
</dbReference>
<name>A0ABT6MJS3_9NOCA</name>
<organism evidence="1 2">
    <name type="scientific">Prescottella agglutinans</name>
    <dbReference type="NCBI Taxonomy" id="1644129"/>
    <lineage>
        <taxon>Bacteria</taxon>
        <taxon>Bacillati</taxon>
        <taxon>Actinomycetota</taxon>
        <taxon>Actinomycetes</taxon>
        <taxon>Mycobacteriales</taxon>
        <taxon>Nocardiaceae</taxon>
        <taxon>Prescottella</taxon>
    </lineage>
</organism>
<evidence type="ECO:0000313" key="1">
    <source>
        <dbReference type="EMBL" id="MDH6284144.1"/>
    </source>
</evidence>
<keyword evidence="2" id="KW-1185">Reference proteome</keyword>
<comment type="caution">
    <text evidence="1">The sequence shown here is derived from an EMBL/GenBank/DDBJ whole genome shotgun (WGS) entry which is preliminary data.</text>
</comment>